<dbReference type="Gene3D" id="1.10.10.10">
    <property type="entry name" value="Winged helix-like DNA-binding domain superfamily/Winged helix DNA-binding domain"/>
    <property type="match status" value="1"/>
</dbReference>
<dbReference type="PRINTS" id="PR00364">
    <property type="entry name" value="DISEASERSIST"/>
</dbReference>
<dbReference type="Pfam" id="PF23559">
    <property type="entry name" value="WHD_DRP"/>
    <property type="match status" value="1"/>
</dbReference>
<evidence type="ECO:0000259" key="11">
    <source>
        <dbReference type="Pfam" id="PF23598"/>
    </source>
</evidence>
<dbReference type="InterPro" id="IPR002182">
    <property type="entry name" value="NB-ARC"/>
</dbReference>
<evidence type="ECO:0000313" key="12">
    <source>
        <dbReference type="EnsemblPlants" id="ONIVA02G35630.1"/>
    </source>
</evidence>
<dbReference type="SUPFAM" id="SSF52047">
    <property type="entry name" value="RNI-like"/>
    <property type="match status" value="1"/>
</dbReference>
<dbReference type="GO" id="GO:0043531">
    <property type="term" value="F:ADP binding"/>
    <property type="evidence" value="ECO:0007669"/>
    <property type="project" value="InterPro"/>
</dbReference>
<feature type="domain" description="Disease resistance protein winged helix" evidence="10">
    <location>
        <begin position="410"/>
        <end position="482"/>
    </location>
</feature>
<feature type="domain" description="NB-ARC" evidence="8">
    <location>
        <begin position="148"/>
        <end position="301"/>
    </location>
</feature>
<reference evidence="12" key="1">
    <citation type="submission" date="2015-04" db="UniProtKB">
        <authorList>
            <consortium name="EnsemblPlants"/>
        </authorList>
    </citation>
    <scope>IDENTIFICATION</scope>
    <source>
        <strain evidence="12">SL10</strain>
    </source>
</reference>
<dbReference type="STRING" id="4536.A0A0E0GD59"/>
<dbReference type="InterPro" id="IPR041118">
    <property type="entry name" value="Rx_N"/>
</dbReference>
<dbReference type="Pfam" id="PF00931">
    <property type="entry name" value="NB-ARC"/>
    <property type="match status" value="1"/>
</dbReference>
<dbReference type="Proteomes" id="UP000006591">
    <property type="component" value="Chromosome 2"/>
</dbReference>
<dbReference type="PANTHER" id="PTHR23155:SF1116">
    <property type="entry name" value="OS12G0273300 PROTEIN"/>
    <property type="match status" value="1"/>
</dbReference>
<dbReference type="InterPro" id="IPR044974">
    <property type="entry name" value="Disease_R_plants"/>
</dbReference>
<evidence type="ECO:0000259" key="9">
    <source>
        <dbReference type="Pfam" id="PF18052"/>
    </source>
</evidence>
<dbReference type="InterPro" id="IPR032675">
    <property type="entry name" value="LRR_dom_sf"/>
</dbReference>
<dbReference type="GO" id="GO:0042742">
    <property type="term" value="P:defense response to bacterium"/>
    <property type="evidence" value="ECO:0007669"/>
    <property type="project" value="UniProtKB-ARBA"/>
</dbReference>
<keyword evidence="3" id="KW-0677">Repeat</keyword>
<dbReference type="Gene3D" id="3.80.10.10">
    <property type="entry name" value="Ribonuclease Inhibitor"/>
    <property type="match status" value="1"/>
</dbReference>
<dbReference type="InterPro" id="IPR042197">
    <property type="entry name" value="Apaf_helical"/>
</dbReference>
<dbReference type="InterPro" id="IPR017395">
    <property type="entry name" value="Chlorophyllase-like"/>
</dbReference>
<comment type="similarity">
    <text evidence="1">Belongs to the disease resistance NB-LRR family.</text>
</comment>
<evidence type="ECO:0000256" key="3">
    <source>
        <dbReference type="ARBA" id="ARBA00022737"/>
    </source>
</evidence>
<evidence type="ECO:0000256" key="5">
    <source>
        <dbReference type="ARBA" id="ARBA00022821"/>
    </source>
</evidence>
<dbReference type="AlphaFoldDB" id="A0A0E0GD59"/>
<keyword evidence="4" id="KW-0547">Nucleotide-binding</keyword>
<dbReference type="OMA" id="LSIDVCM"/>
<evidence type="ECO:0000259" key="8">
    <source>
        <dbReference type="Pfam" id="PF00931"/>
    </source>
</evidence>
<name>A0A0E0GD59_ORYNI</name>
<keyword evidence="6" id="KW-0175">Coiled coil</keyword>
<dbReference type="PANTHER" id="PTHR23155">
    <property type="entry name" value="DISEASE RESISTANCE PROTEIN RP"/>
    <property type="match status" value="1"/>
</dbReference>
<dbReference type="EnsemblPlants" id="ONIVA02G35630.1">
    <property type="protein sequence ID" value="ONIVA02G35630.1"/>
    <property type="gene ID" value="ONIVA02G35630"/>
</dbReference>
<dbReference type="Pfam" id="PF23598">
    <property type="entry name" value="LRR_14"/>
    <property type="match status" value="1"/>
</dbReference>
<dbReference type="Pfam" id="PF07224">
    <property type="entry name" value="Chlorophyllase"/>
    <property type="match status" value="1"/>
</dbReference>
<dbReference type="SUPFAM" id="SSF52540">
    <property type="entry name" value="P-loop containing nucleoside triphosphate hydrolases"/>
    <property type="match status" value="1"/>
</dbReference>
<dbReference type="InterPro" id="IPR038005">
    <property type="entry name" value="RX-like_CC"/>
</dbReference>
<organism evidence="12">
    <name type="scientific">Oryza nivara</name>
    <name type="common">Indian wild rice</name>
    <name type="synonym">Oryza sativa f. spontanea</name>
    <dbReference type="NCBI Taxonomy" id="4536"/>
    <lineage>
        <taxon>Eukaryota</taxon>
        <taxon>Viridiplantae</taxon>
        <taxon>Streptophyta</taxon>
        <taxon>Embryophyta</taxon>
        <taxon>Tracheophyta</taxon>
        <taxon>Spermatophyta</taxon>
        <taxon>Magnoliopsida</taxon>
        <taxon>Liliopsida</taxon>
        <taxon>Poales</taxon>
        <taxon>Poaceae</taxon>
        <taxon>BOP clade</taxon>
        <taxon>Oryzoideae</taxon>
        <taxon>Oryzeae</taxon>
        <taxon>Oryzinae</taxon>
        <taxon>Oryza</taxon>
    </lineage>
</organism>
<dbReference type="FunFam" id="3.40.50.300:FF:001091">
    <property type="entry name" value="Probable disease resistance protein At1g61300"/>
    <property type="match status" value="1"/>
</dbReference>
<accession>A0A0E0GD59</accession>
<dbReference type="InterPro" id="IPR058922">
    <property type="entry name" value="WHD_DRP"/>
</dbReference>
<feature type="domain" description="Disease resistance R13L4/SHOC-2-like LRR" evidence="11">
    <location>
        <begin position="578"/>
        <end position="853"/>
    </location>
</feature>
<feature type="domain" description="Disease resistance N-terminal" evidence="9">
    <location>
        <begin position="8"/>
        <end position="81"/>
    </location>
</feature>
<evidence type="ECO:0000256" key="7">
    <source>
        <dbReference type="SAM" id="Phobius"/>
    </source>
</evidence>
<dbReference type="Gene3D" id="1.20.5.4130">
    <property type="match status" value="1"/>
</dbReference>
<feature type="transmembrane region" description="Helical" evidence="7">
    <location>
        <begin position="748"/>
        <end position="775"/>
    </location>
</feature>
<dbReference type="Gene3D" id="1.10.8.430">
    <property type="entry name" value="Helical domain of apoptotic protease-activating factors"/>
    <property type="match status" value="1"/>
</dbReference>
<protein>
    <recommendedName>
        <fullName evidence="14">AAA+ ATPase domain-containing protein</fullName>
    </recommendedName>
</protein>
<dbReference type="InterPro" id="IPR036388">
    <property type="entry name" value="WH-like_DNA-bd_sf"/>
</dbReference>
<evidence type="ECO:0000259" key="10">
    <source>
        <dbReference type="Pfam" id="PF23559"/>
    </source>
</evidence>
<dbReference type="CDD" id="cd14798">
    <property type="entry name" value="RX-CC_like"/>
    <property type="match status" value="1"/>
</dbReference>
<sequence length="948" mass="106352">MELATGALPSVIAKLGDLLVGEYNLQKAVKGVIRFLQSELESMQGALAKVSATPADQLDPQDKIWARDLRELSFDIEDTIDAKAKARHGIASEIMDIKSRVVEVHERRRRYEINIGAGGGDKTATIDPRLFTRYTDAKELVGIGETRDELIKILTEENGVSMQRAGKVVSIVGFGGLGKTTLANAVYEKIRSLFDCCAFVSVSQTPDLKKLFMDIIYQLDKEKYKDLNEKPLDLDEVQLINELREFLQQKRYFIVMDDIWDISIWKMIKCALPDNDVGYKIITTTRISEVAEKAGGVYKLKHLSLNNSRRLLYGRIFGNCEDTEKYPDEELAEVSERILKKCAGVPLAIITMASLLACKARNKMEWYKVYNSVGTGLENSLDVKNMRKILSFSYYDLPPHLRTCLLYLSVFPEDYKIEKDRLIWMWVAEGFIQCGKQGRSLFELGESYFNDLVNRSMIQPIYDMYTDMVSECRVHDMVLDLICSLSSEENFVTILNGRDQGSLSYTIRRLSLQNGNEDHAMTSATRSLQQARTALVFPSATDLVPVLRSFRVLRVLDLQGCDLSQGYSLKYVGNLFHLRHLTSLCFDGFARVPGGIGSLTRLEHLAYVLIDCATVGILEELGNLTELRVLCIIFWDGWNDKLVGLLHKLQKIQRLSIDVCMNNVRKNMGGLDAWVAPRHLVALDTEKICWFSSLPAWMTNPSHVPNLRSLSIAVREIRQADVETLGRLPALRDLQLQVDHEELGIRGVVLVIGSAGSFACLVCCGLWGFVGPAVFRRGAMPRLRTLRSRFSVREAIAVAGAGDDGLDLGLGSLPSLQEVNVSLDCEGASEEEVKELKAALRRATKIHPNHPSISIDGEKEEEDTYLISIYHTWHIGCALGMVAVFHAAPHRVEAKHVDHSVLPSVPKAWCPKPLMVVAPANAGTYPVAIFLHGCNMVNSWYEQWRKQD</sequence>
<keyword evidence="2" id="KW-0433">Leucine-rich repeat</keyword>
<keyword evidence="7" id="KW-1133">Transmembrane helix</keyword>
<keyword evidence="7" id="KW-0812">Transmembrane</keyword>
<evidence type="ECO:0000256" key="6">
    <source>
        <dbReference type="ARBA" id="ARBA00023054"/>
    </source>
</evidence>
<dbReference type="GO" id="GO:0009626">
    <property type="term" value="P:plant-type hypersensitive response"/>
    <property type="evidence" value="ECO:0007669"/>
    <property type="project" value="UniProtKB-ARBA"/>
</dbReference>
<evidence type="ECO:0000313" key="13">
    <source>
        <dbReference type="Proteomes" id="UP000006591"/>
    </source>
</evidence>
<dbReference type="GO" id="GO:0002758">
    <property type="term" value="P:innate immune response-activating signaling pathway"/>
    <property type="evidence" value="ECO:0007669"/>
    <property type="project" value="UniProtKB-ARBA"/>
</dbReference>
<evidence type="ECO:0008006" key="14">
    <source>
        <dbReference type="Google" id="ProtNLM"/>
    </source>
</evidence>
<dbReference type="eggNOG" id="KOG4658">
    <property type="taxonomic scope" value="Eukaryota"/>
</dbReference>
<evidence type="ECO:0000256" key="2">
    <source>
        <dbReference type="ARBA" id="ARBA00022614"/>
    </source>
</evidence>
<dbReference type="Gene3D" id="3.40.50.300">
    <property type="entry name" value="P-loop containing nucleotide triphosphate hydrolases"/>
    <property type="match status" value="1"/>
</dbReference>
<keyword evidence="5" id="KW-0611">Plant defense</keyword>
<proteinExistence type="inferred from homology"/>
<dbReference type="InterPro" id="IPR027417">
    <property type="entry name" value="P-loop_NTPase"/>
</dbReference>
<dbReference type="HOGENOM" id="CLU_000837_25_0_1"/>
<evidence type="ECO:0000256" key="1">
    <source>
        <dbReference type="ARBA" id="ARBA00008894"/>
    </source>
</evidence>
<reference evidence="12" key="2">
    <citation type="submission" date="2018-04" db="EMBL/GenBank/DDBJ databases">
        <title>OnivRS2 (Oryza nivara Reference Sequence Version 2).</title>
        <authorList>
            <person name="Zhang J."/>
            <person name="Kudrna D."/>
            <person name="Lee S."/>
            <person name="Talag J."/>
            <person name="Rajasekar S."/>
            <person name="Welchert J."/>
            <person name="Hsing Y.-I."/>
            <person name="Wing R.A."/>
        </authorList>
    </citation>
    <scope>NUCLEOTIDE SEQUENCE [LARGE SCALE GENOMIC DNA]</scope>
    <source>
        <strain evidence="12">SL10</strain>
    </source>
</reference>
<keyword evidence="7" id="KW-0472">Membrane</keyword>
<dbReference type="InterPro" id="IPR055414">
    <property type="entry name" value="LRR_R13L4/SHOC2-like"/>
</dbReference>
<dbReference type="Gramene" id="ONIVA02G35630.1">
    <property type="protein sequence ID" value="ONIVA02G35630.1"/>
    <property type="gene ID" value="ONIVA02G35630"/>
</dbReference>
<evidence type="ECO:0000256" key="4">
    <source>
        <dbReference type="ARBA" id="ARBA00022741"/>
    </source>
</evidence>
<dbReference type="Pfam" id="PF18052">
    <property type="entry name" value="Rx_N"/>
    <property type="match status" value="1"/>
</dbReference>
<keyword evidence="13" id="KW-1185">Reference proteome</keyword>
<dbReference type="FunFam" id="1.10.10.10:FF:000322">
    <property type="entry name" value="Probable disease resistance protein At1g63360"/>
    <property type="match status" value="1"/>
</dbReference>